<feature type="non-terminal residue" evidence="1">
    <location>
        <position position="1"/>
    </location>
</feature>
<evidence type="ECO:0000313" key="2">
    <source>
        <dbReference type="Proteomes" id="UP000245626"/>
    </source>
</evidence>
<evidence type="ECO:0000313" key="1">
    <source>
        <dbReference type="EMBL" id="PWN48090.1"/>
    </source>
</evidence>
<dbReference type="EMBL" id="KZ820271">
    <property type="protein sequence ID" value="PWN48090.1"/>
    <property type="molecule type" value="Genomic_DNA"/>
</dbReference>
<feature type="non-terminal residue" evidence="1">
    <location>
        <position position="75"/>
    </location>
</feature>
<reference evidence="1 2" key="1">
    <citation type="journal article" date="2018" name="Mol. Biol. Evol.">
        <title>Broad Genomic Sampling Reveals a Smut Pathogenic Ancestry of the Fungal Clade Ustilaginomycotina.</title>
        <authorList>
            <person name="Kijpornyongpan T."/>
            <person name="Mondo S.J."/>
            <person name="Barry K."/>
            <person name="Sandor L."/>
            <person name="Lee J."/>
            <person name="Lipzen A."/>
            <person name="Pangilinan J."/>
            <person name="LaButti K."/>
            <person name="Hainaut M."/>
            <person name="Henrissat B."/>
            <person name="Grigoriev I.V."/>
            <person name="Spatafora J.W."/>
            <person name="Aime M.C."/>
        </authorList>
    </citation>
    <scope>NUCLEOTIDE SEQUENCE [LARGE SCALE GENOMIC DNA]</scope>
    <source>
        <strain evidence="1 2">SA 807</strain>
    </source>
</reference>
<accession>A0ACD0NQP7</accession>
<protein>
    <submittedName>
        <fullName evidence="1">Uncharacterized protein</fullName>
    </submittedName>
</protein>
<organism evidence="1 2">
    <name type="scientific">Violaceomyces palustris</name>
    <dbReference type="NCBI Taxonomy" id="1673888"/>
    <lineage>
        <taxon>Eukaryota</taxon>
        <taxon>Fungi</taxon>
        <taxon>Dikarya</taxon>
        <taxon>Basidiomycota</taxon>
        <taxon>Ustilaginomycotina</taxon>
        <taxon>Ustilaginomycetes</taxon>
        <taxon>Violaceomycetales</taxon>
        <taxon>Violaceomycetaceae</taxon>
        <taxon>Violaceomyces</taxon>
    </lineage>
</organism>
<gene>
    <name evidence="1" type="ORF">IE53DRAFT_297141</name>
</gene>
<sequence>AEAGEGLIGWWNGLLRAVPKKKVSHSRKSMRSANKGLKDRTDLVHCQGCGKPKLQHHLCQHCYSEMTREQKLNQR</sequence>
<proteinExistence type="predicted"/>
<dbReference type="Proteomes" id="UP000245626">
    <property type="component" value="Unassembled WGS sequence"/>
</dbReference>
<name>A0ACD0NQP7_9BASI</name>
<keyword evidence="2" id="KW-1185">Reference proteome</keyword>